<evidence type="ECO:0000313" key="1">
    <source>
        <dbReference type="EMBL" id="QBK84659.1"/>
    </source>
</evidence>
<accession>A0A481YMZ0</accession>
<sequence length="334" mass="38857">MIRIKQHTIKMLQIITEQSNVELPELVSSIPWNNNVVFKHTKKHIVLCSDKKRIPVTALALKRVSPQYFDIPYEEYEYAILKKGGMEILVDRLPSGVDQCFRDSGLRVKKRITYSEGYNKSSSLIPGTPVSKILLSAKVLQELKEISDISIYGFYIGVLNKFGYSAKPGDSLERIMELMGNLFRKNLVHVQFISSGFPFINKVTWKYSDYDYMNKRAILLFEVQDQTLLSLDEKSKETRTDWVVTTKNNKLVILQYDDKYYEIDEVQDINDYKKGYKETEHVEYDYEEHLQIQSSLSNQTLYNLGVLNKIAYQISLIEPDGITPYRKIMSKLLK</sequence>
<dbReference type="EMBL" id="MK500283">
    <property type="protein sequence ID" value="QBK84659.1"/>
    <property type="molecule type" value="Genomic_DNA"/>
</dbReference>
<organism evidence="1">
    <name type="scientific">Pithovirus LCDPAC01</name>
    <dbReference type="NCBI Taxonomy" id="2506600"/>
    <lineage>
        <taxon>Viruses</taxon>
        <taxon>Pithoviruses</taxon>
    </lineage>
</organism>
<gene>
    <name evidence="1" type="ORF">LCDPAC01_01400</name>
</gene>
<reference evidence="1" key="1">
    <citation type="journal article" date="2019" name="MBio">
        <title>Virus Genomes from Deep Sea Sediments Expand the Ocean Megavirome and Support Independent Origins of Viral Gigantism.</title>
        <authorList>
            <person name="Backstrom D."/>
            <person name="Yutin N."/>
            <person name="Jorgensen S.L."/>
            <person name="Dharamshi J."/>
            <person name="Homa F."/>
            <person name="Zaremba-Niedwiedzka K."/>
            <person name="Spang A."/>
            <person name="Wolf Y.I."/>
            <person name="Koonin E.V."/>
            <person name="Ettema T.J."/>
        </authorList>
    </citation>
    <scope>NUCLEOTIDE SEQUENCE</scope>
</reference>
<proteinExistence type="predicted"/>
<protein>
    <submittedName>
        <fullName evidence="1">Uncharacterized protein</fullName>
    </submittedName>
</protein>
<name>A0A481YMZ0_9VIRU</name>